<dbReference type="EMBL" id="DVHF01000048">
    <property type="protein sequence ID" value="HIR56815.1"/>
    <property type="molecule type" value="Genomic_DNA"/>
</dbReference>
<accession>A0A9D1J146</accession>
<feature type="transmembrane region" description="Helical" evidence="5">
    <location>
        <begin position="218"/>
        <end position="242"/>
    </location>
</feature>
<keyword evidence="3 5" id="KW-1133">Transmembrane helix</keyword>
<feature type="transmembrane region" description="Helical" evidence="5">
    <location>
        <begin position="143"/>
        <end position="166"/>
    </location>
</feature>
<feature type="transmembrane region" description="Helical" evidence="5">
    <location>
        <begin position="283"/>
        <end position="305"/>
    </location>
</feature>
<comment type="subcellular location">
    <subcellularLocation>
        <location evidence="1">Membrane</location>
        <topology evidence="1">Multi-pass membrane protein</topology>
    </subcellularLocation>
</comment>
<evidence type="ECO:0000256" key="2">
    <source>
        <dbReference type="ARBA" id="ARBA00022692"/>
    </source>
</evidence>
<dbReference type="InterPro" id="IPR014743">
    <property type="entry name" value="Cl-channel_core"/>
</dbReference>
<evidence type="ECO:0000256" key="4">
    <source>
        <dbReference type="ARBA" id="ARBA00023136"/>
    </source>
</evidence>
<keyword evidence="2 5" id="KW-0812">Transmembrane</keyword>
<dbReference type="SUPFAM" id="SSF81340">
    <property type="entry name" value="Clc chloride channel"/>
    <property type="match status" value="1"/>
</dbReference>
<feature type="transmembrane region" description="Helical" evidence="5">
    <location>
        <begin position="375"/>
        <end position="394"/>
    </location>
</feature>
<dbReference type="Gene3D" id="1.10.3080.10">
    <property type="entry name" value="Clc chloride channel"/>
    <property type="match status" value="1"/>
</dbReference>
<dbReference type="InterPro" id="IPR001807">
    <property type="entry name" value="ClC"/>
</dbReference>
<proteinExistence type="predicted"/>
<evidence type="ECO:0000256" key="5">
    <source>
        <dbReference type="SAM" id="Phobius"/>
    </source>
</evidence>
<feature type="transmembrane region" description="Helical" evidence="5">
    <location>
        <begin position="178"/>
        <end position="198"/>
    </location>
</feature>
<feature type="transmembrane region" description="Helical" evidence="5">
    <location>
        <begin position="341"/>
        <end position="363"/>
    </location>
</feature>
<feature type="transmembrane region" description="Helical" evidence="5">
    <location>
        <begin position="51"/>
        <end position="70"/>
    </location>
</feature>
<dbReference type="PANTHER" id="PTHR43427">
    <property type="entry name" value="CHLORIDE CHANNEL PROTEIN CLC-E"/>
    <property type="match status" value="1"/>
</dbReference>
<sequence length="414" mass="43793">MDRLKDGGKHLLAFLKWMAIAAAVGGVMGAVGTGFHIALEWAAETRGHFPWLLWLLPAGGLLIVFLYRSCGVNNPKGTNLLLETIREKDKLPRSMAPLISVATVITHLFGGSAGREGAVLQLGGGIAYEIGRVLRLDEKDLHIITMCGMSAAFSALFGTPIAAAVFSMEVISVGIMHYSALVPCVAASALANWIASSLGTHATAYAISGIPELSPISLLQTSGFAILCAVLSIAFCVALHTAGKLFQRFFPNQYLRIAVGGGMVILLTYLFRSRDYLGAGTEIISAAAAGTALPWAFALKILFTAVTLGSGFKGGEIVPTFFIGATFGCAAGPLLGLDPSFSAAMGMIALFCGVTNCPLTSLLIGVEMFGAQGMIFYFLAVAVSYMLSGYYGLYQGQKILYSKFRPEFIDTRSH</sequence>
<feature type="transmembrane region" description="Helical" evidence="5">
    <location>
        <begin position="317"/>
        <end position="335"/>
    </location>
</feature>
<evidence type="ECO:0000256" key="1">
    <source>
        <dbReference type="ARBA" id="ARBA00004141"/>
    </source>
</evidence>
<reference evidence="6" key="1">
    <citation type="submission" date="2020-10" db="EMBL/GenBank/DDBJ databases">
        <authorList>
            <person name="Gilroy R."/>
        </authorList>
    </citation>
    <scope>NUCLEOTIDE SEQUENCE</scope>
    <source>
        <strain evidence="6">ChiSjej1B19-7085</strain>
    </source>
</reference>
<comment type="caution">
    <text evidence="6">The sequence shown here is derived from an EMBL/GenBank/DDBJ whole genome shotgun (WGS) entry which is preliminary data.</text>
</comment>
<dbReference type="PANTHER" id="PTHR43427:SF12">
    <property type="entry name" value="CHLORIDE TRANSPORTER"/>
    <property type="match status" value="1"/>
</dbReference>
<dbReference type="GO" id="GO:0015108">
    <property type="term" value="F:chloride transmembrane transporter activity"/>
    <property type="evidence" value="ECO:0007669"/>
    <property type="project" value="InterPro"/>
</dbReference>
<evidence type="ECO:0000313" key="7">
    <source>
        <dbReference type="Proteomes" id="UP000886785"/>
    </source>
</evidence>
<name>A0A9D1J146_9FIRM</name>
<dbReference type="Proteomes" id="UP000886785">
    <property type="component" value="Unassembled WGS sequence"/>
</dbReference>
<dbReference type="InterPro" id="IPR050368">
    <property type="entry name" value="ClC-type_chloride_channel"/>
</dbReference>
<dbReference type="Pfam" id="PF00654">
    <property type="entry name" value="Voltage_CLC"/>
    <property type="match status" value="1"/>
</dbReference>
<keyword evidence="4 5" id="KW-0472">Membrane</keyword>
<dbReference type="GO" id="GO:0016020">
    <property type="term" value="C:membrane"/>
    <property type="evidence" value="ECO:0007669"/>
    <property type="project" value="UniProtKB-SubCell"/>
</dbReference>
<evidence type="ECO:0000313" key="6">
    <source>
        <dbReference type="EMBL" id="HIR56815.1"/>
    </source>
</evidence>
<feature type="transmembrane region" description="Helical" evidence="5">
    <location>
        <begin position="12"/>
        <end position="39"/>
    </location>
</feature>
<feature type="transmembrane region" description="Helical" evidence="5">
    <location>
        <begin position="254"/>
        <end position="271"/>
    </location>
</feature>
<organism evidence="6 7">
    <name type="scientific">Candidatus Gallacutalibacter pullicola</name>
    <dbReference type="NCBI Taxonomy" id="2840830"/>
    <lineage>
        <taxon>Bacteria</taxon>
        <taxon>Bacillati</taxon>
        <taxon>Bacillota</taxon>
        <taxon>Clostridia</taxon>
        <taxon>Eubacteriales</taxon>
        <taxon>Candidatus Gallacutalibacter</taxon>
    </lineage>
</organism>
<protein>
    <submittedName>
        <fullName evidence="6">Chloride channel protein</fullName>
    </submittedName>
</protein>
<gene>
    <name evidence="6" type="ORF">IAA54_04035</name>
</gene>
<reference evidence="6" key="2">
    <citation type="journal article" date="2021" name="PeerJ">
        <title>Extensive microbial diversity within the chicken gut microbiome revealed by metagenomics and culture.</title>
        <authorList>
            <person name="Gilroy R."/>
            <person name="Ravi A."/>
            <person name="Getino M."/>
            <person name="Pursley I."/>
            <person name="Horton D.L."/>
            <person name="Alikhan N.F."/>
            <person name="Baker D."/>
            <person name="Gharbi K."/>
            <person name="Hall N."/>
            <person name="Watson M."/>
            <person name="Adriaenssens E.M."/>
            <person name="Foster-Nyarko E."/>
            <person name="Jarju S."/>
            <person name="Secka A."/>
            <person name="Antonio M."/>
            <person name="Oren A."/>
            <person name="Chaudhuri R.R."/>
            <person name="La Ragione R."/>
            <person name="Hildebrand F."/>
            <person name="Pallen M.J."/>
        </authorList>
    </citation>
    <scope>NUCLEOTIDE SEQUENCE</scope>
    <source>
        <strain evidence="6">ChiSjej1B19-7085</strain>
    </source>
</reference>
<evidence type="ECO:0000256" key="3">
    <source>
        <dbReference type="ARBA" id="ARBA00022989"/>
    </source>
</evidence>
<dbReference type="AlphaFoldDB" id="A0A9D1J146"/>